<comment type="caution">
    <text evidence="3">The sequence shown here is derived from an EMBL/GenBank/DDBJ whole genome shotgun (WGS) entry which is preliminary data.</text>
</comment>
<dbReference type="InterPro" id="IPR018535">
    <property type="entry name" value="DUF1996"/>
</dbReference>
<keyword evidence="4" id="KW-1185">Reference proteome</keyword>
<dbReference type="Proteomes" id="UP000279236">
    <property type="component" value="Unassembled WGS sequence"/>
</dbReference>
<protein>
    <recommendedName>
        <fullName evidence="2">DUF1996 domain-containing protein</fullName>
    </recommendedName>
</protein>
<evidence type="ECO:0000259" key="2">
    <source>
        <dbReference type="Pfam" id="PF09362"/>
    </source>
</evidence>
<organism evidence="3 4">
    <name type="scientific">Apiotrichum porosum</name>
    <dbReference type="NCBI Taxonomy" id="105984"/>
    <lineage>
        <taxon>Eukaryota</taxon>
        <taxon>Fungi</taxon>
        <taxon>Dikarya</taxon>
        <taxon>Basidiomycota</taxon>
        <taxon>Agaricomycotina</taxon>
        <taxon>Tremellomycetes</taxon>
        <taxon>Trichosporonales</taxon>
        <taxon>Trichosporonaceae</taxon>
        <taxon>Apiotrichum</taxon>
    </lineage>
</organism>
<dbReference type="GeneID" id="39588306"/>
<feature type="region of interest" description="Disordered" evidence="1">
    <location>
        <begin position="528"/>
        <end position="568"/>
    </location>
</feature>
<feature type="domain" description="DUF1996" evidence="2">
    <location>
        <begin position="6"/>
        <end position="244"/>
    </location>
</feature>
<reference evidence="3 4" key="1">
    <citation type="submission" date="2018-11" db="EMBL/GenBank/DDBJ databases">
        <title>Genome sequence of Apiotrichum porosum DSM 27194.</title>
        <authorList>
            <person name="Aliyu H."/>
            <person name="Gorte O."/>
            <person name="Ochsenreither K."/>
        </authorList>
    </citation>
    <scope>NUCLEOTIDE SEQUENCE [LARGE SCALE GENOMIC DNA]</scope>
    <source>
        <strain evidence="3 4">DSM 27194</strain>
    </source>
</reference>
<dbReference type="OrthoDB" id="74764at2759"/>
<sequence>MSARMDPIVNAGTVGGHVHNIFGASNFRNVLNTPEEQQRAHCTSINVAADKSNYWIPQLYFINANGTYTLLKHNTIIYYEVGNGGTDEKVVPFPPGFRMISGSAQRRAPGAIENVGLAIQFYHFGPATNKNYFPNGTHQSTMPDNNMIVTAINFPRCGWANQSLDSDDHFSHMTWPIHGVKGEWVTNGRCPESHPIMYPQVFIETFWPLLPYMKDEWNTTGPNVILANGDVTGITYHADFVNGWDPAVMTEAISTCATTDVDSCAAINKYKNQPGSFHSCRPEGQIPAEDVGLYQTLDKLPGCNPRWDWDGPMNHTKCSATNTPGFVSPARAMDDYYGNHSYPLAIPGLTAPMDTFPSKNPDNSFHIHFGNWTTTEGDPFQQGPVMSGTQEEVDAAANGGSSMAVIEGQQDPSAWSERSPTATIDAVYATGASTMVPTQTYQCPMTPAWEGFYCGPATTTAAGVTTTGTVAAPVTTPVAKATEPASPSSQDMTVPVSNIGNVAIASPTDLFFTPSSLTTPAVAVTPTADQGAASEGTVAPSPDPTPIAGSTPAAYDSKCKRNRRRHRI</sequence>
<accession>A0A427XEF4</accession>
<dbReference type="PANTHER" id="PTHR43662:SF3">
    <property type="entry name" value="DOMAIN PROTEIN, PUTATIVE (AFU_ORTHOLOGUE AFUA_6G11970)-RELATED"/>
    <property type="match status" value="1"/>
</dbReference>
<dbReference type="PANTHER" id="PTHR43662">
    <property type="match status" value="1"/>
</dbReference>
<evidence type="ECO:0000313" key="4">
    <source>
        <dbReference type="Proteomes" id="UP000279236"/>
    </source>
</evidence>
<evidence type="ECO:0000256" key="1">
    <source>
        <dbReference type="SAM" id="MobiDB-lite"/>
    </source>
</evidence>
<name>A0A427XEF4_9TREE</name>
<proteinExistence type="predicted"/>
<dbReference type="AlphaFoldDB" id="A0A427XEF4"/>
<dbReference type="RefSeq" id="XP_028472280.1">
    <property type="nucleotide sequence ID" value="XM_028619411.1"/>
</dbReference>
<dbReference type="Pfam" id="PF09362">
    <property type="entry name" value="DUF1996"/>
    <property type="match status" value="1"/>
</dbReference>
<evidence type="ECO:0000313" key="3">
    <source>
        <dbReference type="EMBL" id="RSH77133.1"/>
    </source>
</evidence>
<dbReference type="STRING" id="105984.A0A427XEF4"/>
<dbReference type="EMBL" id="RSCE01000018">
    <property type="protein sequence ID" value="RSH77133.1"/>
    <property type="molecule type" value="Genomic_DNA"/>
</dbReference>
<gene>
    <name evidence="3" type="ORF">EHS24_003763</name>
</gene>